<dbReference type="GO" id="GO:0032259">
    <property type="term" value="P:methylation"/>
    <property type="evidence" value="ECO:0007669"/>
    <property type="project" value="UniProtKB-KW"/>
</dbReference>
<dbReference type="InterPro" id="IPR029063">
    <property type="entry name" value="SAM-dependent_MTases_sf"/>
</dbReference>
<feature type="domain" description="PRMT5 TIM barrel" evidence="7">
    <location>
        <begin position="40"/>
        <end position="340"/>
    </location>
</feature>
<dbReference type="SUPFAM" id="SSF53335">
    <property type="entry name" value="S-adenosyl-L-methionine-dependent methyltransferases"/>
    <property type="match status" value="1"/>
</dbReference>
<dbReference type="EMBL" id="CDMZ01000083">
    <property type="protein sequence ID" value="CEM06271.1"/>
    <property type="molecule type" value="Genomic_DNA"/>
</dbReference>
<name>A0A0G4F2S2_9ALVE</name>
<accession>A0A0G4F2S2</accession>
<evidence type="ECO:0000259" key="7">
    <source>
        <dbReference type="Pfam" id="PF17285"/>
    </source>
</evidence>
<protein>
    <recommendedName>
        <fullName evidence="4">Protein arginine N-methyltransferase</fullName>
    </recommendedName>
</protein>
<dbReference type="Gene3D" id="2.70.160.11">
    <property type="entry name" value="Hnrnp arginine n-methyltransferase1"/>
    <property type="match status" value="1"/>
</dbReference>
<dbReference type="GO" id="GO:0005829">
    <property type="term" value="C:cytosol"/>
    <property type="evidence" value="ECO:0007669"/>
    <property type="project" value="TreeGrafter"/>
</dbReference>
<dbReference type="InterPro" id="IPR035248">
    <property type="entry name" value="PRMT5_C"/>
</dbReference>
<keyword evidence="2 4" id="KW-0808">Transferase</keyword>
<feature type="binding site" evidence="5">
    <location>
        <position position="459"/>
    </location>
    <ligand>
        <name>S-adenosyl-L-methionine</name>
        <dbReference type="ChEBI" id="CHEBI:59789"/>
    </ligand>
</feature>
<dbReference type="PIRSF" id="PIRSF015894">
    <property type="entry name" value="Skb1_MeTrfase"/>
    <property type="match status" value="1"/>
</dbReference>
<dbReference type="PANTHER" id="PTHR10738">
    <property type="entry name" value="PROTEIN ARGININE N-METHYLTRANSFERASE 5"/>
    <property type="match status" value="1"/>
</dbReference>
<dbReference type="GO" id="GO:0016274">
    <property type="term" value="F:protein-arginine N-methyltransferase activity"/>
    <property type="evidence" value="ECO:0007669"/>
    <property type="project" value="InterPro"/>
</dbReference>
<evidence type="ECO:0000256" key="4">
    <source>
        <dbReference type="PIRNR" id="PIRNR015894"/>
    </source>
</evidence>
<dbReference type="GO" id="GO:0006355">
    <property type="term" value="P:regulation of DNA-templated transcription"/>
    <property type="evidence" value="ECO:0007669"/>
    <property type="project" value="TreeGrafter"/>
</dbReference>
<dbReference type="Pfam" id="PF05185">
    <property type="entry name" value="PRMT5"/>
    <property type="match status" value="1"/>
</dbReference>
<dbReference type="Gene3D" id="3.20.20.150">
    <property type="entry name" value="Divalent-metal-dependent TIM barrel enzymes"/>
    <property type="match status" value="1"/>
</dbReference>
<dbReference type="PhylomeDB" id="A0A0G4F2S2"/>
<evidence type="ECO:0000313" key="9">
    <source>
        <dbReference type="EMBL" id="CEM06271.1"/>
    </source>
</evidence>
<evidence type="ECO:0000256" key="2">
    <source>
        <dbReference type="ARBA" id="ARBA00022679"/>
    </source>
</evidence>
<evidence type="ECO:0000256" key="1">
    <source>
        <dbReference type="ARBA" id="ARBA00022603"/>
    </source>
</evidence>
<dbReference type="GO" id="GO:0005634">
    <property type="term" value="C:nucleus"/>
    <property type="evidence" value="ECO:0007669"/>
    <property type="project" value="TreeGrafter"/>
</dbReference>
<dbReference type="VEuPathDB" id="CryptoDB:Cvel_14871"/>
<dbReference type="PROSITE" id="PS51678">
    <property type="entry name" value="SAM_MT_PRMT"/>
    <property type="match status" value="1"/>
</dbReference>
<evidence type="ECO:0000259" key="6">
    <source>
        <dbReference type="Pfam" id="PF05185"/>
    </source>
</evidence>
<dbReference type="InterPro" id="IPR007857">
    <property type="entry name" value="Arg_MeTrfase_PRMT5"/>
</dbReference>
<feature type="binding site" evidence="5">
    <location>
        <begin position="393"/>
        <end position="394"/>
    </location>
    <ligand>
        <name>S-adenosyl-L-methionine</name>
        <dbReference type="ChEBI" id="CHEBI:59789"/>
    </ligand>
</feature>
<organism evidence="9">
    <name type="scientific">Chromera velia CCMP2878</name>
    <dbReference type="NCBI Taxonomy" id="1169474"/>
    <lineage>
        <taxon>Eukaryota</taxon>
        <taxon>Sar</taxon>
        <taxon>Alveolata</taxon>
        <taxon>Colpodellida</taxon>
        <taxon>Chromeraceae</taxon>
        <taxon>Chromera</taxon>
    </lineage>
</organism>
<dbReference type="InterPro" id="IPR035075">
    <property type="entry name" value="PRMT5"/>
</dbReference>
<dbReference type="Gene3D" id="3.40.50.150">
    <property type="entry name" value="Vaccinia Virus protein VP39"/>
    <property type="match status" value="1"/>
</dbReference>
<feature type="domain" description="PRMT5 arginine-N-methyltransferase" evidence="6">
    <location>
        <begin position="358"/>
        <end position="538"/>
    </location>
</feature>
<keyword evidence="3 4" id="KW-0949">S-adenosyl-L-methionine</keyword>
<dbReference type="Pfam" id="PF17286">
    <property type="entry name" value="PRMT5_C"/>
    <property type="match status" value="1"/>
</dbReference>
<evidence type="ECO:0000256" key="5">
    <source>
        <dbReference type="PIRSR" id="PIRSR015894-2"/>
    </source>
</evidence>
<gene>
    <name evidence="9" type="ORF">Cvel_14871</name>
</gene>
<dbReference type="InterPro" id="IPR035247">
    <property type="entry name" value="PRMT5_TIM"/>
</dbReference>
<dbReference type="AlphaFoldDB" id="A0A0G4F2S2"/>
<evidence type="ECO:0000259" key="8">
    <source>
        <dbReference type="Pfam" id="PF17286"/>
    </source>
</evidence>
<dbReference type="Pfam" id="PF17285">
    <property type="entry name" value="PRMT5_TIM"/>
    <property type="match status" value="1"/>
</dbReference>
<proteinExistence type="inferred from homology"/>
<dbReference type="InterPro" id="IPR025799">
    <property type="entry name" value="Arg_MeTrfase"/>
</dbReference>
<feature type="domain" description="PRMT5 oligomerisation" evidence="8">
    <location>
        <begin position="542"/>
        <end position="721"/>
    </location>
</feature>
<keyword evidence="1 4" id="KW-0489">Methyltransferase</keyword>
<evidence type="ECO:0000256" key="3">
    <source>
        <dbReference type="ARBA" id="ARBA00022691"/>
    </source>
</evidence>
<comment type="similarity">
    <text evidence="4">Belongs to the class I-like SAM-binding methyltransferase superfamily.</text>
</comment>
<reference evidence="9" key="1">
    <citation type="submission" date="2014-11" db="EMBL/GenBank/DDBJ databases">
        <authorList>
            <person name="Otto D Thomas"/>
            <person name="Naeem Raeece"/>
        </authorList>
    </citation>
    <scope>NUCLEOTIDE SEQUENCE</scope>
</reference>
<feature type="binding site" evidence="5">
    <location>
        <begin position="491"/>
        <end position="492"/>
    </location>
    <ligand>
        <name>S-adenosyl-L-methionine</name>
        <dbReference type="ChEBI" id="CHEBI:59789"/>
    </ligand>
</feature>
<sequence length="723" mass="81640">MPIKKLDADGNEKELDICWIGRKINEFDDLKKHIDEESWDFLAIPLTKPPPCLEQAGTDLPEEYDSVASADYLSIKKLAQEERDWVVGVASSWISTDSNRVSEKFKQYSLSALREEVDLAVFWGTRACILPTPDSLNCARYANAILEALDTPSYRVWVRIPMTMDPKHFDGGLDPKVPAARPLPAAAAAAAASGHPAENVPAPANGAAAALASFSNLSLSDEDNEAERRRVLEQSCTSDDKHDGWRMYKSLRAMCDYPSLSVALVMTKVLPPLPYLDRWFSESIAALIIPSECFVEDSDGSPQLPDRHTQVVQRLLRQKAKVVLEIDRTNQNDVQNFLRYRHCIEKLCEEIEELDAVQKARHRDQDCLQPPLQPLANNFQPYVYSALETDPVKYDRYKEALVKALNVKVLERREEGVEGPLVLTVVGAGRGSQRLVNACIEAIKEADKTTEDIKLVALERNENAFISMNEKKKREARSCPFWSKLQIVHCDMRRKDASVEDKADIMVSDFLGSFGDDKLSPECLDGAQRFLKEDGVSIPQRSVSYACPVSSTKLWTAAKFMYEKLEKPEEEFFGLETPYVGNIVSAYFPAVEGAQPLFTFDYPNWNADELLTSNAHNRRRTEVEFTMTTDALLHGIAGYFYADLFDDVAISIVKETFTQDLASWYPMFFPIEQPMSVQKGDQITFSISRCVDEHYVWYEWSLAREGISTSIHNEGGRAFKMIK</sequence>
<feature type="binding site" evidence="5">
    <location>
        <position position="384"/>
    </location>
    <ligand>
        <name>S-adenosyl-L-methionine</name>
        <dbReference type="ChEBI" id="CHEBI:59789"/>
    </ligand>
</feature>
<dbReference type="PANTHER" id="PTHR10738:SF0">
    <property type="entry name" value="PROTEIN ARGININE N-METHYLTRANSFERASE 5"/>
    <property type="match status" value="1"/>
</dbReference>